<keyword evidence="1" id="KW-0175">Coiled coil</keyword>
<reference evidence="3" key="1">
    <citation type="journal article" date="2020" name="Stud. Mycol.">
        <title>101 Dothideomycetes genomes: a test case for predicting lifestyles and emergence of pathogens.</title>
        <authorList>
            <person name="Haridas S."/>
            <person name="Albert R."/>
            <person name="Binder M."/>
            <person name="Bloem J."/>
            <person name="Labutti K."/>
            <person name="Salamov A."/>
            <person name="Andreopoulos B."/>
            <person name="Baker S."/>
            <person name="Barry K."/>
            <person name="Bills G."/>
            <person name="Bluhm B."/>
            <person name="Cannon C."/>
            <person name="Castanera R."/>
            <person name="Culley D."/>
            <person name="Daum C."/>
            <person name="Ezra D."/>
            <person name="Gonzalez J."/>
            <person name="Henrissat B."/>
            <person name="Kuo A."/>
            <person name="Liang C."/>
            <person name="Lipzen A."/>
            <person name="Lutzoni F."/>
            <person name="Magnuson J."/>
            <person name="Mondo S."/>
            <person name="Nolan M."/>
            <person name="Ohm R."/>
            <person name="Pangilinan J."/>
            <person name="Park H.-J."/>
            <person name="Ramirez L."/>
            <person name="Alfaro M."/>
            <person name="Sun H."/>
            <person name="Tritt A."/>
            <person name="Yoshinaga Y."/>
            <person name="Zwiers L.-H."/>
            <person name="Turgeon B."/>
            <person name="Goodwin S."/>
            <person name="Spatafora J."/>
            <person name="Crous P."/>
            <person name="Grigoriev I."/>
        </authorList>
    </citation>
    <scope>NUCLEOTIDE SEQUENCE</scope>
    <source>
        <strain evidence="3">CBS 473.64</strain>
    </source>
</reference>
<proteinExistence type="predicted"/>
<feature type="coiled-coil region" evidence="1">
    <location>
        <begin position="351"/>
        <end position="394"/>
    </location>
</feature>
<evidence type="ECO:0000313" key="4">
    <source>
        <dbReference type="Proteomes" id="UP000799753"/>
    </source>
</evidence>
<accession>A0A6A6RW78</accession>
<dbReference type="Proteomes" id="UP000799753">
    <property type="component" value="Unassembled WGS sequence"/>
</dbReference>
<feature type="compositionally biased region" description="Polar residues" evidence="2">
    <location>
        <begin position="15"/>
        <end position="73"/>
    </location>
</feature>
<evidence type="ECO:0000256" key="1">
    <source>
        <dbReference type="SAM" id="Coils"/>
    </source>
</evidence>
<sequence>MNERGVTKQPPVGGNRSTSKTDNLSKNSQKTARETLLNSFLTSQSFNTITSPSINKGSKANSIQSRSPTSLDNPLQPRNRKRQLSISESPPAPKRQAGSKSEFEIPNTMNLKPFFSDVIKPLVDGLRNHVDTQFKTMRASIEQLKASQKTDLEKKASKEDLHKEIKLIQGPLAPDKTIASLGADLAGKADKKSVRLLNNKCTDNQKQCTALEAKVNDINALRAIVSNTQSEQGSLQRKFDSLPDSEAFSILSRTWQDFQIRCQENLNAFSSKTDSAISTMQLKKHVYEAKMASVASVMDEKVAGVFQAFERKISSLKESVNTEIPDIHRRLGDLQGRIEATQLTSVSNSSLAKLTKDVTAQADEMTELQKKVLARDANDKIRDAEIEELRKKDEARDIALKELQDKEQIRDAQMETLLKKDQERDTMLQTLQMKDQDRDEKLKALMEQCASLSASIHNDSQTTQAAMIPEETLQDHHTREKPSSLTNTKDDHNRFEHHITSTITEMKKHNDRSTDEIRAELDLFKARITNHDTDLANQRRNLEPLLSQTGKMKEQLRTSVHGMKQKDAMFRQEYHALYQGLVHHKRCHDDLRNQFKAYREHVMIHFQQVKTIQMKLERGITELKQKVEIVMRPQQDVSTSTFSLPQALDIGVGKIANDTLYMASPKNVSNNHALQNLSILNSYRLQSDTVSHPIASWQLVSPHLVFYP</sequence>
<protein>
    <submittedName>
        <fullName evidence="3">Uncharacterized protein</fullName>
    </submittedName>
</protein>
<evidence type="ECO:0000313" key="3">
    <source>
        <dbReference type="EMBL" id="KAF2639405.1"/>
    </source>
</evidence>
<dbReference type="AlphaFoldDB" id="A0A6A6RW78"/>
<dbReference type="EMBL" id="MU006787">
    <property type="protein sequence ID" value="KAF2639405.1"/>
    <property type="molecule type" value="Genomic_DNA"/>
</dbReference>
<organism evidence="3 4">
    <name type="scientific">Massarina eburnea CBS 473.64</name>
    <dbReference type="NCBI Taxonomy" id="1395130"/>
    <lineage>
        <taxon>Eukaryota</taxon>
        <taxon>Fungi</taxon>
        <taxon>Dikarya</taxon>
        <taxon>Ascomycota</taxon>
        <taxon>Pezizomycotina</taxon>
        <taxon>Dothideomycetes</taxon>
        <taxon>Pleosporomycetidae</taxon>
        <taxon>Pleosporales</taxon>
        <taxon>Massarineae</taxon>
        <taxon>Massarinaceae</taxon>
        <taxon>Massarina</taxon>
    </lineage>
</organism>
<gene>
    <name evidence="3" type="ORF">P280DRAFT_519590</name>
</gene>
<name>A0A6A6RW78_9PLEO</name>
<feature type="region of interest" description="Disordered" evidence="2">
    <location>
        <begin position="1"/>
        <end position="105"/>
    </location>
</feature>
<keyword evidence="4" id="KW-1185">Reference proteome</keyword>
<evidence type="ECO:0000256" key="2">
    <source>
        <dbReference type="SAM" id="MobiDB-lite"/>
    </source>
</evidence>